<dbReference type="RefSeq" id="WP_146485575.1">
    <property type="nucleotide sequence ID" value="NZ_VIGX01000001.1"/>
</dbReference>
<keyword evidence="1" id="KW-0805">Transcription regulation</keyword>
<dbReference type="InterPro" id="IPR011991">
    <property type="entry name" value="ArsR-like_HTH"/>
</dbReference>
<dbReference type="InterPro" id="IPR036390">
    <property type="entry name" value="WH_DNA-bd_sf"/>
</dbReference>
<dbReference type="PROSITE" id="PS50987">
    <property type="entry name" value="HTH_ARSR_2"/>
    <property type="match status" value="1"/>
</dbReference>
<keyword evidence="6" id="KW-1185">Reference proteome</keyword>
<dbReference type="OrthoDB" id="3460651at2"/>
<evidence type="ECO:0000313" key="5">
    <source>
        <dbReference type="EMBL" id="TWS30971.1"/>
    </source>
</evidence>
<evidence type="ECO:0000256" key="3">
    <source>
        <dbReference type="ARBA" id="ARBA00023163"/>
    </source>
</evidence>
<dbReference type="EMBL" id="VIGX01000001">
    <property type="protein sequence ID" value="TWS30971.1"/>
    <property type="molecule type" value="Genomic_DNA"/>
</dbReference>
<dbReference type="PANTHER" id="PTHR43132">
    <property type="entry name" value="ARSENICAL RESISTANCE OPERON REPRESSOR ARSR-RELATED"/>
    <property type="match status" value="1"/>
</dbReference>
<organism evidence="5 6">
    <name type="scientific">Tsukamurella conjunctivitidis</name>
    <dbReference type="NCBI Taxonomy" id="2592068"/>
    <lineage>
        <taxon>Bacteria</taxon>
        <taxon>Bacillati</taxon>
        <taxon>Actinomycetota</taxon>
        <taxon>Actinomycetes</taxon>
        <taxon>Mycobacteriales</taxon>
        <taxon>Tsukamurellaceae</taxon>
        <taxon>Tsukamurella</taxon>
    </lineage>
</organism>
<dbReference type="InterPro" id="IPR036388">
    <property type="entry name" value="WH-like_DNA-bd_sf"/>
</dbReference>
<comment type="caution">
    <text evidence="5">The sequence shown here is derived from an EMBL/GenBank/DDBJ whole genome shotgun (WGS) entry which is preliminary data.</text>
</comment>
<gene>
    <name evidence="5" type="ORF">FK530_03730</name>
</gene>
<proteinExistence type="predicted"/>
<dbReference type="Pfam" id="PF01022">
    <property type="entry name" value="HTH_5"/>
    <property type="match status" value="1"/>
</dbReference>
<dbReference type="Proteomes" id="UP000319375">
    <property type="component" value="Unassembled WGS sequence"/>
</dbReference>
<dbReference type="Pfam" id="PF19361">
    <property type="entry name" value="DUF5937"/>
    <property type="match status" value="1"/>
</dbReference>
<sequence length="336" mass="35546">MLTYLLDVGDLADARFVVSPLNETALSLFHLNHVHGTASHLTAWRRDADARRDRYDRDLVDALVSPSGRQIPDFLTPITAPSAGRSSFESHLAAVAATDPATARDGLTELTVDGPPSPALAALLSLDDPAPVIAEALAAYHDAVIAPIWPAVQRILESDVTHRGRELAQGGPARLFESLSPRVEWTRKGELSVDLACSSISGRFSSDGRGLTMMPSVFVGQITVAHDPTRTSPHIGYPARGSATLAESTPPVADDALRKLVGAAKADLLAALAEPAAVVDLAAALCISPSAVSQSLKVLSESGIVENSRYGRRVLYRRTALGDALVDRKGDGPHRP</sequence>
<dbReference type="SMART" id="SM00418">
    <property type="entry name" value="HTH_ARSR"/>
    <property type="match status" value="1"/>
</dbReference>
<name>A0A5C5S9B0_9ACTN</name>
<dbReference type="InterPro" id="IPR001845">
    <property type="entry name" value="HTH_ArsR_DNA-bd_dom"/>
</dbReference>
<keyword evidence="3" id="KW-0804">Transcription</keyword>
<accession>A0A5C5S9B0</accession>
<dbReference type="InterPro" id="IPR051011">
    <property type="entry name" value="Metal_resp_trans_reg"/>
</dbReference>
<dbReference type="AlphaFoldDB" id="A0A5C5S9B0"/>
<dbReference type="InterPro" id="IPR045981">
    <property type="entry name" value="DUF5937"/>
</dbReference>
<evidence type="ECO:0000259" key="4">
    <source>
        <dbReference type="PROSITE" id="PS50987"/>
    </source>
</evidence>
<keyword evidence="2" id="KW-0238">DNA-binding</keyword>
<feature type="domain" description="HTH arsR-type" evidence="4">
    <location>
        <begin position="237"/>
        <end position="336"/>
    </location>
</feature>
<reference evidence="5 6" key="1">
    <citation type="submission" date="2019-06" db="EMBL/GenBank/DDBJ databases">
        <title>Tsukamurella conjunctivitidis sp. nov., Tsukamurella assacharolytica sp. nov. and Tsukamurella sputae sp. nov. isolated from patients with conjunctivitis, bacteraemia (lymphoma) and respiratory infection (sputum) in Hong Kong.</title>
        <authorList>
            <person name="Teng J.L.L."/>
            <person name="Lee H.H."/>
            <person name="Fong J.Y.H."/>
            <person name="Fok K.M.N."/>
            <person name="Lau S.K.P."/>
            <person name="Woo P.C.Y."/>
        </authorList>
    </citation>
    <scope>NUCLEOTIDE SEQUENCE [LARGE SCALE GENOMIC DNA]</scope>
    <source>
        <strain evidence="5 6">HKU72</strain>
    </source>
</reference>
<dbReference type="Gene3D" id="1.10.10.10">
    <property type="entry name" value="Winged helix-like DNA-binding domain superfamily/Winged helix DNA-binding domain"/>
    <property type="match status" value="1"/>
</dbReference>
<protein>
    <submittedName>
        <fullName evidence="5">Helix-turn-helix transcriptional regulator</fullName>
    </submittedName>
</protein>
<dbReference type="CDD" id="cd00090">
    <property type="entry name" value="HTH_ARSR"/>
    <property type="match status" value="1"/>
</dbReference>
<evidence type="ECO:0000256" key="2">
    <source>
        <dbReference type="ARBA" id="ARBA00023125"/>
    </source>
</evidence>
<dbReference type="PANTHER" id="PTHR43132:SF8">
    <property type="entry name" value="HTH-TYPE TRANSCRIPTIONAL REGULATOR KMTR"/>
    <property type="match status" value="1"/>
</dbReference>
<evidence type="ECO:0000313" key="6">
    <source>
        <dbReference type="Proteomes" id="UP000319375"/>
    </source>
</evidence>
<dbReference type="SUPFAM" id="SSF46785">
    <property type="entry name" value="Winged helix' DNA-binding domain"/>
    <property type="match status" value="1"/>
</dbReference>
<dbReference type="GO" id="GO:0003700">
    <property type="term" value="F:DNA-binding transcription factor activity"/>
    <property type="evidence" value="ECO:0007669"/>
    <property type="project" value="InterPro"/>
</dbReference>
<dbReference type="GO" id="GO:0003677">
    <property type="term" value="F:DNA binding"/>
    <property type="evidence" value="ECO:0007669"/>
    <property type="project" value="UniProtKB-KW"/>
</dbReference>
<evidence type="ECO:0000256" key="1">
    <source>
        <dbReference type="ARBA" id="ARBA00023015"/>
    </source>
</evidence>